<dbReference type="AlphaFoldDB" id="A0AAE1B0A1"/>
<keyword evidence="3" id="KW-1185">Reference proteome</keyword>
<name>A0AAE1B0A1_9GAST</name>
<evidence type="ECO:0000256" key="1">
    <source>
        <dbReference type="SAM" id="MobiDB-lite"/>
    </source>
</evidence>
<protein>
    <submittedName>
        <fullName evidence="2">Uncharacterized protein</fullName>
    </submittedName>
</protein>
<dbReference type="EMBL" id="JAWDGP010000766">
    <property type="protein sequence ID" value="KAK3797424.1"/>
    <property type="molecule type" value="Genomic_DNA"/>
</dbReference>
<comment type="caution">
    <text evidence="2">The sequence shown here is derived from an EMBL/GenBank/DDBJ whole genome shotgun (WGS) entry which is preliminary data.</text>
</comment>
<proteinExistence type="predicted"/>
<evidence type="ECO:0000313" key="2">
    <source>
        <dbReference type="EMBL" id="KAK3797424.1"/>
    </source>
</evidence>
<dbReference type="Proteomes" id="UP001283361">
    <property type="component" value="Unassembled WGS sequence"/>
</dbReference>
<sequence length="106" mass="11843">MEPDRIPRQLLYGDLSEGKRQQDTSQKRYKNNVKANLAHDGVPSKQLEACAQNRVRIVFSSAVVSRDGRYQPTQTNGGVKVAKLGLDRADIQQGQGLVTDFWDSKV</sequence>
<feature type="compositionally biased region" description="Basic and acidic residues" evidence="1">
    <location>
        <begin position="16"/>
        <end position="26"/>
    </location>
</feature>
<evidence type="ECO:0000313" key="3">
    <source>
        <dbReference type="Proteomes" id="UP001283361"/>
    </source>
</evidence>
<accession>A0AAE1B0A1</accession>
<gene>
    <name evidence="2" type="ORF">RRG08_035870</name>
</gene>
<feature type="region of interest" description="Disordered" evidence="1">
    <location>
        <begin position="1"/>
        <end position="29"/>
    </location>
</feature>
<organism evidence="2 3">
    <name type="scientific">Elysia crispata</name>
    <name type="common">lettuce slug</name>
    <dbReference type="NCBI Taxonomy" id="231223"/>
    <lineage>
        <taxon>Eukaryota</taxon>
        <taxon>Metazoa</taxon>
        <taxon>Spiralia</taxon>
        <taxon>Lophotrochozoa</taxon>
        <taxon>Mollusca</taxon>
        <taxon>Gastropoda</taxon>
        <taxon>Heterobranchia</taxon>
        <taxon>Euthyneura</taxon>
        <taxon>Panpulmonata</taxon>
        <taxon>Sacoglossa</taxon>
        <taxon>Placobranchoidea</taxon>
        <taxon>Plakobranchidae</taxon>
        <taxon>Elysia</taxon>
    </lineage>
</organism>
<reference evidence="2" key="1">
    <citation type="journal article" date="2023" name="G3 (Bethesda)">
        <title>A reference genome for the long-term kleptoplast-retaining sea slug Elysia crispata morphotype clarki.</title>
        <authorList>
            <person name="Eastman K.E."/>
            <person name="Pendleton A.L."/>
            <person name="Shaikh M.A."/>
            <person name="Suttiyut T."/>
            <person name="Ogas R."/>
            <person name="Tomko P."/>
            <person name="Gavelis G."/>
            <person name="Widhalm J.R."/>
            <person name="Wisecaver J.H."/>
        </authorList>
    </citation>
    <scope>NUCLEOTIDE SEQUENCE</scope>
    <source>
        <strain evidence="2">ECLA1</strain>
    </source>
</reference>